<dbReference type="Proteomes" id="UP001638806">
    <property type="component" value="Unassembled WGS sequence"/>
</dbReference>
<gene>
    <name evidence="1" type="ORF">ACCO45_009398</name>
</gene>
<accession>A0ACC4DL41</accession>
<evidence type="ECO:0000313" key="2">
    <source>
        <dbReference type="Proteomes" id="UP001638806"/>
    </source>
</evidence>
<organism evidence="1 2">
    <name type="scientific">Purpureocillium lilacinum</name>
    <name type="common">Paecilomyces lilacinus</name>
    <dbReference type="NCBI Taxonomy" id="33203"/>
    <lineage>
        <taxon>Eukaryota</taxon>
        <taxon>Fungi</taxon>
        <taxon>Dikarya</taxon>
        <taxon>Ascomycota</taxon>
        <taxon>Pezizomycotina</taxon>
        <taxon>Sordariomycetes</taxon>
        <taxon>Hypocreomycetidae</taxon>
        <taxon>Hypocreales</taxon>
        <taxon>Ophiocordycipitaceae</taxon>
        <taxon>Purpureocillium</taxon>
    </lineage>
</organism>
<name>A0ACC4DL41_PURLI</name>
<keyword evidence="2" id="KW-1185">Reference proteome</keyword>
<dbReference type="EMBL" id="JBGNUJ010000008">
    <property type="protein sequence ID" value="KAL3956552.1"/>
    <property type="molecule type" value="Genomic_DNA"/>
</dbReference>
<sequence>MTPRPSCGPWDPLLDRVTATTANLPLIHGPPGELALGGHCRARGDADFAGEQSLRRDRFGTSAALAGSLLRMASSCSRRPPLEMQVPHPLAAHRDAAISPHHAPFAADVRGIVDGGELWSGEERPRRGKAIWSVCAEYGTYACYGPSGLLLRSGGLLRPRPASWSSPPQRLLDSIAGAGWPELEHESGLAWPPCAMARPHARRSGGIACRSRGPDQAPADNEGRKDGWIEFGDGGWASRHLDSPAVVPIAGIRSGTSTAPRERPCIFHARPAHRPVEHRRPCFESTPAWPVDYLHPVGRSGDTVELPRRRRRALVSSHLTASVSATTTTRTPDKGRRRHKRPAITSFVPAPGGAPDPPANSGSIANSTEPRRPARASQGYPCRYLVPLLFAAVYGVVLRTWLCGTASDTGAAGFARRFGLVPLGPLDPLVPFVSASDRSRHVRHPRSSATQHQQGGHRHRSPTRGVVCFFSRRLCWRQCVHLAFGIWQTGNHGSVVIRLERSLLQPSLPPDQSAPPSLRGARPTVAVDVYNHTLGRTGHSARPLVWPACAGSRCLTQNNRPLHPHAPRQSPRPAVTHRVPSASRPLAQHRHTRPARRFGLVWRRVSDPPPTIEGAPAIQPPPGESAGPCDPWTPVTSSLRSLTLQQPPQAQGGRPSIPAPSSTRRQCSTFGTASPVRSWWPPPKEGRSPTTNHRLRRPWLCDLQQRTNGHKSRSRVAVQEPLARPSPRLPCGRSRGLSLFSVLQSNCLSATFATPAAVEISYDATHRRR</sequence>
<protein>
    <submittedName>
        <fullName evidence="1">Uncharacterized protein</fullName>
    </submittedName>
</protein>
<proteinExistence type="predicted"/>
<reference evidence="1" key="1">
    <citation type="submission" date="2024-12" db="EMBL/GenBank/DDBJ databases">
        <title>Comparative genomics and development of molecular markers within Purpureocillium lilacinum and among Purpureocillium species.</title>
        <authorList>
            <person name="Yeh Z.-Y."/>
            <person name="Ni N.-T."/>
            <person name="Lo P.-H."/>
            <person name="Mushyakhwo K."/>
            <person name="Lin C.-F."/>
            <person name="Nai Y.-S."/>
        </authorList>
    </citation>
    <scope>NUCLEOTIDE SEQUENCE</scope>
    <source>
        <strain evidence="1">NCHU-NPUST-175</strain>
    </source>
</reference>
<comment type="caution">
    <text evidence="1">The sequence shown here is derived from an EMBL/GenBank/DDBJ whole genome shotgun (WGS) entry which is preliminary data.</text>
</comment>
<evidence type="ECO:0000313" key="1">
    <source>
        <dbReference type="EMBL" id="KAL3956552.1"/>
    </source>
</evidence>